<dbReference type="EMBL" id="JAUTIX010000007">
    <property type="protein sequence ID" value="MDP0399752.1"/>
    <property type="molecule type" value="Genomic_DNA"/>
</dbReference>
<name>A0AA90NC34_9ACTN</name>
<sequence length="161" mass="17663">MTDLDNEPNFQVDDDGFVLLVTPDSYDSYIDEDWTLDQITTRFTEQMTAGSMFAAYVGPDAALHQLTYGAPAPSAAVAREASSAIDVAAGGLWLTDYTQVTMAAQFEDQQPLGTYSTRLPVDPGRYEVRLQQLDSGALHLTVTPSADTMHIVHQSVPWFDL</sequence>
<evidence type="ECO:0000313" key="2">
    <source>
        <dbReference type="Proteomes" id="UP001178281"/>
    </source>
</evidence>
<gene>
    <name evidence="1" type="ORF">Q7X28_17665</name>
</gene>
<evidence type="ECO:0000313" key="1">
    <source>
        <dbReference type="EMBL" id="MDP0399752.1"/>
    </source>
</evidence>
<proteinExistence type="predicted"/>
<reference evidence="1" key="1">
    <citation type="submission" date="2023-08" db="EMBL/GenBank/DDBJ databases">
        <title>The draft genome of Tsukamurella strandjordii strain 050030.</title>
        <authorList>
            <person name="Zhao F."/>
            <person name="Feng Y."/>
            <person name="Zong Z."/>
        </authorList>
    </citation>
    <scope>NUCLEOTIDE SEQUENCE</scope>
    <source>
        <strain evidence="1">050030</strain>
    </source>
</reference>
<organism evidence="1 2">
    <name type="scientific">Tsukamurella strandjordii</name>
    <dbReference type="NCBI Taxonomy" id="147577"/>
    <lineage>
        <taxon>Bacteria</taxon>
        <taxon>Bacillati</taxon>
        <taxon>Actinomycetota</taxon>
        <taxon>Actinomycetes</taxon>
        <taxon>Mycobacteriales</taxon>
        <taxon>Tsukamurellaceae</taxon>
        <taxon>Tsukamurella</taxon>
    </lineage>
</organism>
<keyword evidence="2" id="KW-1185">Reference proteome</keyword>
<comment type="caution">
    <text evidence="1">The sequence shown here is derived from an EMBL/GenBank/DDBJ whole genome shotgun (WGS) entry which is preliminary data.</text>
</comment>
<accession>A0AA90NC34</accession>
<protein>
    <submittedName>
        <fullName evidence="1">Uncharacterized protein</fullName>
    </submittedName>
</protein>
<dbReference type="Proteomes" id="UP001178281">
    <property type="component" value="Unassembled WGS sequence"/>
</dbReference>
<dbReference type="RefSeq" id="WP_305112295.1">
    <property type="nucleotide sequence ID" value="NZ_JAUTIX010000007.1"/>
</dbReference>
<dbReference type="AlphaFoldDB" id="A0AA90NC34"/>